<proteinExistence type="predicted"/>
<dbReference type="InterPro" id="IPR042935">
    <property type="entry name" value="Tad1"/>
</dbReference>
<dbReference type="GO" id="GO:0043829">
    <property type="term" value="F:tRNA-specific adenosine-37 deaminase activity"/>
    <property type="evidence" value="ECO:0007669"/>
    <property type="project" value="EnsemblFungi"/>
</dbReference>
<dbReference type="PROSITE" id="PS50141">
    <property type="entry name" value="A_DEAMIN_EDITASE"/>
    <property type="match status" value="1"/>
</dbReference>
<dbReference type="SMART" id="SM00552">
    <property type="entry name" value="ADEAMc"/>
    <property type="match status" value="1"/>
</dbReference>
<feature type="domain" description="A to I editase" evidence="1">
    <location>
        <begin position="58"/>
        <end position="356"/>
    </location>
</feature>
<dbReference type="HOGENOM" id="CLU_005382_5_0_1"/>
<dbReference type="STRING" id="1064592.G0VF32"/>
<dbReference type="GO" id="GO:0003723">
    <property type="term" value="F:RNA binding"/>
    <property type="evidence" value="ECO:0007669"/>
    <property type="project" value="InterPro"/>
</dbReference>
<dbReference type="OMA" id="KILHDCH"/>
<gene>
    <name evidence="2" type="primary">NCAS0E00270</name>
    <name evidence="2" type="ordered locus">NCAS_0E00270</name>
</gene>
<organism evidence="2 3">
    <name type="scientific">Naumovozyma castellii</name>
    <name type="common">Yeast</name>
    <name type="synonym">Saccharomyces castellii</name>
    <dbReference type="NCBI Taxonomy" id="27288"/>
    <lineage>
        <taxon>Eukaryota</taxon>
        <taxon>Fungi</taxon>
        <taxon>Dikarya</taxon>
        <taxon>Ascomycota</taxon>
        <taxon>Saccharomycotina</taxon>
        <taxon>Saccharomycetes</taxon>
        <taxon>Saccharomycetales</taxon>
        <taxon>Saccharomycetaceae</taxon>
        <taxon>Naumovozyma</taxon>
    </lineage>
</organism>
<dbReference type="RefSeq" id="XP_003676458.1">
    <property type="nucleotide sequence ID" value="XM_003676410.1"/>
</dbReference>
<name>G0VF32_NAUCA</name>
<dbReference type="OrthoDB" id="10268011at2759"/>
<reference key="2">
    <citation type="submission" date="2011-08" db="EMBL/GenBank/DDBJ databases">
        <title>Genome sequence of Naumovozyma castellii.</title>
        <authorList>
            <person name="Gordon J.L."/>
            <person name="Armisen D."/>
            <person name="Proux-Wera E."/>
            <person name="OhEigeartaigh S.S."/>
            <person name="Byrne K.P."/>
            <person name="Wolfe K.H."/>
        </authorList>
    </citation>
    <scope>NUCLEOTIDE SEQUENCE</scope>
    <source>
        <strain>Type strain:CBS 4309</strain>
    </source>
</reference>
<dbReference type="GO" id="GO:0002100">
    <property type="term" value="P:tRNA wobble adenosine to inosine editing"/>
    <property type="evidence" value="ECO:0007669"/>
    <property type="project" value="InterPro"/>
</dbReference>
<dbReference type="Proteomes" id="UP000001640">
    <property type="component" value="Chromosome 5"/>
</dbReference>
<sequence>MGGEVLLPDRVAKIVQEEYNKLKPSSKPVLRSNGVKEWTVLASTLLLDSNTGNLKMISLSTGVKALPDKELSRSGGKMIHDCHAEILALRGFNTVLLKDIDNMNQNLRQSDLLEISDANGKYHLRAKWKLILYISRLPCGDASMRTLSNSSPTSSSLKSIDDSDEFQYIDPNIPTILRGRLNFSRNGVVRTKPGRLDSLTTLSKSCSDKLCLRQVTSILNCMTWSLLDTPVFIDYLLIPQLNYDNKNDLLLSFQNRLKCSKVNYRPMKYLTTTVKFSEDKNFITEEPSSMSSIKLFLTQGETIEEALLNGVKNGSYTKGNKPLRKNCESIVSRYAQWHIYKRINPNYSATSYLEFKRSQTARLELIKYTNEILSSEGWLPTQPDDFAV</sequence>
<dbReference type="EMBL" id="HE576756">
    <property type="protein sequence ID" value="CCC70097.1"/>
    <property type="molecule type" value="Genomic_DNA"/>
</dbReference>
<dbReference type="FunCoup" id="G0VF32">
    <property type="interactions" value="278"/>
</dbReference>
<evidence type="ECO:0000313" key="2">
    <source>
        <dbReference type="EMBL" id="CCC70097.1"/>
    </source>
</evidence>
<reference evidence="2 3" key="1">
    <citation type="journal article" date="2011" name="Proc. Natl. Acad. Sci. U.S.A.">
        <title>Evolutionary erosion of yeast sex chromosomes by mating-type switching accidents.</title>
        <authorList>
            <person name="Gordon J.L."/>
            <person name="Armisen D."/>
            <person name="Proux-Wera E."/>
            <person name="Oheigeartaigh S.S."/>
            <person name="Byrne K.P."/>
            <person name="Wolfe K.H."/>
        </authorList>
    </citation>
    <scope>NUCLEOTIDE SEQUENCE [LARGE SCALE GENOMIC DNA]</scope>
    <source>
        <strain evidence="3">ATCC 76901 / BCRC 22586 / CBS 4309 / NBRC 1992 / NRRL Y-12630</strain>
    </source>
</reference>
<dbReference type="PANTHER" id="PTHR47803">
    <property type="entry name" value="TRNA-SPECIFIC ADENOSINE DEAMINASE 1"/>
    <property type="match status" value="1"/>
</dbReference>
<dbReference type="eggNOG" id="KOG2777">
    <property type="taxonomic scope" value="Eukaryota"/>
</dbReference>
<keyword evidence="3" id="KW-1185">Reference proteome</keyword>
<evidence type="ECO:0000259" key="1">
    <source>
        <dbReference type="PROSITE" id="PS50141"/>
    </source>
</evidence>
<dbReference type="InParanoid" id="G0VF32"/>
<dbReference type="Pfam" id="PF02137">
    <property type="entry name" value="A_deamin"/>
    <property type="match status" value="1"/>
</dbReference>
<evidence type="ECO:0000313" key="3">
    <source>
        <dbReference type="Proteomes" id="UP000001640"/>
    </source>
</evidence>
<dbReference type="InterPro" id="IPR002466">
    <property type="entry name" value="A_deamin"/>
</dbReference>
<dbReference type="KEGG" id="ncs:NCAS_0E00270"/>
<accession>G0VF32</accession>
<dbReference type="GeneID" id="96903730"/>
<dbReference type="AlphaFoldDB" id="G0VF32"/>
<protein>
    <recommendedName>
        <fullName evidence="1">A to I editase domain-containing protein</fullName>
    </recommendedName>
</protein>
<dbReference type="PANTHER" id="PTHR47803:SF1">
    <property type="entry name" value="TRNA-SPECIFIC ADENOSINE DEAMINASE 1"/>
    <property type="match status" value="1"/>
</dbReference>